<reference evidence="3" key="1">
    <citation type="submission" date="2020-05" db="EMBL/GenBank/DDBJ databases">
        <authorList>
            <person name="Chiriac C."/>
            <person name="Salcher M."/>
            <person name="Ghai R."/>
            <person name="Kavagutti S V."/>
        </authorList>
    </citation>
    <scope>NUCLEOTIDE SEQUENCE</scope>
</reference>
<gene>
    <name evidence="3" type="ORF">UFOPK2373_00201</name>
</gene>
<dbReference type="InterPro" id="IPR004919">
    <property type="entry name" value="GmrSD_N"/>
</dbReference>
<evidence type="ECO:0000259" key="1">
    <source>
        <dbReference type="Pfam" id="PF03235"/>
    </source>
</evidence>
<evidence type="ECO:0000313" key="3">
    <source>
        <dbReference type="EMBL" id="CAB4680272.1"/>
    </source>
</evidence>
<evidence type="ECO:0000259" key="2">
    <source>
        <dbReference type="Pfam" id="PF07510"/>
    </source>
</evidence>
<sequence length="617" mass="69703">MIRDHFRQEWVLPMDIKADGETLSGIFAGNNKIVVPDYQRNYAWQAAQIDSFLDDLYSAVQSNDTHFFGPVVLLKPHNSNSGSLIDGQQRLTTAVMLMCVIRDIVSRYPDPNVHIGGVSVNIASPLDGMLLMQDMITPKFTPNYQIRSIFKEYIFLPLGSPNRKHFGPGQDLTAKQKNATKELRAAYNRIKKSLDIWITKSGETDIDQKTALHKLIQTISSGMELLSMRVYSEDDAYILFETLNDRGLRLTPSDLLKSYTLKGVADLNTEDFQQALARWDQAVENLEGYPFTKFLRHYLLTAQKEKVQSKKIFAMFTRLIDGYGLNGGLINLDKVSEASVLYSQLLNENSSTNSIELDRCLKRMNLFSETHRIYLLKVFLLGHSTTMKIKAARAIEILAFRWILTGGNAQEIETFYQDEAQSLGNIKDEEALKASILRILAKAPSDASVKSEILVNPAKKDLQFYVLKKINFGIAQTDFIWAQNQLHIEHLAPQKPDGDSSNWYQLVAPKDSNDLSAEVYADYLNKWGNLSILEFEINTSIQNAEWGVKLSGLEDKPGLGESHVDITEDVTMALQWDKNEINARTEWVSEAITALTNPAVIENGEPHIVGYKPLRSR</sequence>
<dbReference type="Pfam" id="PF03235">
    <property type="entry name" value="GmrSD_N"/>
    <property type="match status" value="1"/>
</dbReference>
<dbReference type="PANTHER" id="PTHR35149:SF1">
    <property type="entry name" value="DUF5655 DOMAIN-CONTAINING PROTEIN"/>
    <property type="match status" value="1"/>
</dbReference>
<protein>
    <submittedName>
        <fullName evidence="3">Unannotated protein</fullName>
    </submittedName>
</protein>
<accession>A0A6J6N2C9</accession>
<dbReference type="PANTHER" id="PTHR35149">
    <property type="entry name" value="SLL5132 PROTEIN"/>
    <property type="match status" value="1"/>
</dbReference>
<proteinExistence type="predicted"/>
<dbReference type="Pfam" id="PF07510">
    <property type="entry name" value="GmrSD_C"/>
    <property type="match status" value="1"/>
</dbReference>
<name>A0A6J6N2C9_9ZZZZ</name>
<organism evidence="3">
    <name type="scientific">freshwater metagenome</name>
    <dbReference type="NCBI Taxonomy" id="449393"/>
    <lineage>
        <taxon>unclassified sequences</taxon>
        <taxon>metagenomes</taxon>
        <taxon>ecological metagenomes</taxon>
    </lineage>
</organism>
<dbReference type="AlphaFoldDB" id="A0A6J6N2C9"/>
<feature type="domain" description="GmrSD restriction endonucleases N-terminal" evidence="1">
    <location>
        <begin position="24"/>
        <end position="260"/>
    </location>
</feature>
<feature type="domain" description="GmrSD restriction endonucleases C-terminal" evidence="2">
    <location>
        <begin position="464"/>
        <end position="587"/>
    </location>
</feature>
<dbReference type="EMBL" id="CAEZXL010000019">
    <property type="protein sequence ID" value="CAB4680272.1"/>
    <property type="molecule type" value="Genomic_DNA"/>
</dbReference>
<dbReference type="InterPro" id="IPR011089">
    <property type="entry name" value="GmrSD_C"/>
</dbReference>